<dbReference type="PANTHER" id="PTHR23517">
    <property type="entry name" value="RESISTANCE PROTEIN MDTM, PUTATIVE-RELATED-RELATED"/>
    <property type="match status" value="1"/>
</dbReference>
<keyword evidence="5 7" id="KW-1133">Transmembrane helix</keyword>
<accession>A0ABU7JF39</accession>
<evidence type="ECO:0000259" key="8">
    <source>
        <dbReference type="PROSITE" id="PS50850"/>
    </source>
</evidence>
<evidence type="ECO:0000256" key="7">
    <source>
        <dbReference type="SAM" id="Phobius"/>
    </source>
</evidence>
<dbReference type="InterPro" id="IPR020846">
    <property type="entry name" value="MFS_dom"/>
</dbReference>
<feature type="transmembrane region" description="Helical" evidence="7">
    <location>
        <begin position="335"/>
        <end position="358"/>
    </location>
</feature>
<feature type="transmembrane region" description="Helical" evidence="7">
    <location>
        <begin position="283"/>
        <end position="303"/>
    </location>
</feature>
<evidence type="ECO:0000256" key="4">
    <source>
        <dbReference type="ARBA" id="ARBA00022692"/>
    </source>
</evidence>
<feature type="transmembrane region" description="Helical" evidence="7">
    <location>
        <begin position="310"/>
        <end position="329"/>
    </location>
</feature>
<dbReference type="PANTHER" id="PTHR23517:SF2">
    <property type="entry name" value="MULTIDRUG RESISTANCE PROTEIN MDTH"/>
    <property type="match status" value="1"/>
</dbReference>
<organism evidence="9 10">
    <name type="scientific">Alkalimonas mucilaginosa</name>
    <dbReference type="NCBI Taxonomy" id="3057676"/>
    <lineage>
        <taxon>Bacteria</taxon>
        <taxon>Pseudomonadati</taxon>
        <taxon>Pseudomonadota</taxon>
        <taxon>Gammaproteobacteria</taxon>
        <taxon>Alkalimonas</taxon>
    </lineage>
</organism>
<dbReference type="Gene3D" id="3.30.70.100">
    <property type="match status" value="1"/>
</dbReference>
<keyword evidence="10" id="KW-1185">Reference proteome</keyword>
<protein>
    <submittedName>
        <fullName evidence="9">MFS transporter</fullName>
    </submittedName>
</protein>
<keyword evidence="2" id="KW-0813">Transport</keyword>
<dbReference type="InterPro" id="IPR036259">
    <property type="entry name" value="MFS_trans_sf"/>
</dbReference>
<dbReference type="SUPFAM" id="SSF103473">
    <property type="entry name" value="MFS general substrate transporter"/>
    <property type="match status" value="1"/>
</dbReference>
<gene>
    <name evidence="9" type="ORF">QWF21_08560</name>
</gene>
<feature type="transmembrane region" description="Helical" evidence="7">
    <location>
        <begin position="198"/>
        <end position="215"/>
    </location>
</feature>
<feature type="transmembrane region" description="Helical" evidence="7">
    <location>
        <begin position="398"/>
        <end position="421"/>
    </location>
</feature>
<feature type="transmembrane region" description="Helical" evidence="7">
    <location>
        <begin position="168"/>
        <end position="192"/>
    </location>
</feature>
<feature type="domain" description="Major facilitator superfamily (MFS) profile" evidence="8">
    <location>
        <begin position="45"/>
        <end position="424"/>
    </location>
</feature>
<reference evidence="9 10" key="1">
    <citation type="submission" date="2023-06" db="EMBL/GenBank/DDBJ databases">
        <title>Alkalimonas sp., MEB004 an alkaliphilic bacterium isolated from Lonar Lake, India.</title>
        <authorList>
            <person name="Joshi A."/>
            <person name="Thite S."/>
        </authorList>
    </citation>
    <scope>NUCLEOTIDE SEQUENCE [LARGE SCALE GENOMIC DNA]</scope>
    <source>
        <strain evidence="9 10">MEB004</strain>
    </source>
</reference>
<feature type="transmembrane region" description="Helical" evidence="7">
    <location>
        <begin position="45"/>
        <end position="68"/>
    </location>
</feature>
<evidence type="ECO:0000256" key="6">
    <source>
        <dbReference type="ARBA" id="ARBA00023136"/>
    </source>
</evidence>
<evidence type="ECO:0000256" key="3">
    <source>
        <dbReference type="ARBA" id="ARBA00022475"/>
    </source>
</evidence>
<sequence>MNSFPLSRSGASDNGAVVYSGAAVTTTQRLMQPTSHQLTSAEKKAATALALVFSSRMLGLFMLLPVFAIYGSELAGFSPLWIGLAIGAYGFTQALLQIPMGWLSDKIGRHQVMLLGLGLFALGSVVAALADSVYMVTFGRVLQGAGAIAGAVLALAADLTREEQRPKVMAIIGMSIGLSFAAAMVLGPMIAARAGLSGVFWFTAVMAVLAMGLVLRTPKAINQAPQRETLAVPALLGKLLRSPQLLRLNLGILLLHFLLTALFIALPQQLLALDFASETHWQLYLPVLFASFVLMVPMIIVSVRRQQEVVFFRLALLLLLSAALLFWLGPAQLPLLATALLLFFTGFNYLEASLPALLSRQAPAGQKGTAMGLYSSAQFFGAFLGGLVGGLVASRFGLPAVFVLSALLATLWMCLTFGMTITAKAERLSIKLPHNGDEEAKALLQQLSNLPGVIEATLVLQEQRCYLKVEAGRFDYQQLQALQQQ</sequence>
<dbReference type="Proteomes" id="UP001339167">
    <property type="component" value="Unassembled WGS sequence"/>
</dbReference>
<dbReference type="EMBL" id="JAUGZK010000005">
    <property type="protein sequence ID" value="MEE2024298.1"/>
    <property type="molecule type" value="Genomic_DNA"/>
</dbReference>
<comment type="caution">
    <text evidence="9">The sequence shown here is derived from an EMBL/GenBank/DDBJ whole genome shotgun (WGS) entry which is preliminary data.</text>
</comment>
<keyword evidence="3" id="KW-1003">Cell membrane</keyword>
<dbReference type="CDD" id="cd17472">
    <property type="entry name" value="MFS_YajR_like"/>
    <property type="match status" value="1"/>
</dbReference>
<feature type="transmembrane region" description="Helical" evidence="7">
    <location>
        <begin position="80"/>
        <end position="100"/>
    </location>
</feature>
<feature type="transmembrane region" description="Helical" evidence="7">
    <location>
        <begin position="112"/>
        <end position="130"/>
    </location>
</feature>
<keyword evidence="4 7" id="KW-0812">Transmembrane</keyword>
<dbReference type="Gene3D" id="1.20.1250.20">
    <property type="entry name" value="MFS general substrate transporter like domains"/>
    <property type="match status" value="1"/>
</dbReference>
<name>A0ABU7JF39_9GAMM</name>
<feature type="transmembrane region" description="Helical" evidence="7">
    <location>
        <begin position="370"/>
        <end position="392"/>
    </location>
</feature>
<evidence type="ECO:0000256" key="5">
    <source>
        <dbReference type="ARBA" id="ARBA00022989"/>
    </source>
</evidence>
<evidence type="ECO:0000256" key="2">
    <source>
        <dbReference type="ARBA" id="ARBA00022448"/>
    </source>
</evidence>
<feature type="transmembrane region" description="Helical" evidence="7">
    <location>
        <begin position="136"/>
        <end position="156"/>
    </location>
</feature>
<keyword evidence="6 7" id="KW-0472">Membrane</keyword>
<dbReference type="Pfam" id="PF07690">
    <property type="entry name" value="MFS_1"/>
    <property type="match status" value="1"/>
</dbReference>
<feature type="transmembrane region" description="Helical" evidence="7">
    <location>
        <begin position="248"/>
        <end position="271"/>
    </location>
</feature>
<dbReference type="InterPro" id="IPR011701">
    <property type="entry name" value="MFS"/>
</dbReference>
<proteinExistence type="predicted"/>
<evidence type="ECO:0000313" key="10">
    <source>
        <dbReference type="Proteomes" id="UP001339167"/>
    </source>
</evidence>
<dbReference type="PROSITE" id="PS50850">
    <property type="entry name" value="MFS"/>
    <property type="match status" value="1"/>
</dbReference>
<evidence type="ECO:0000256" key="1">
    <source>
        <dbReference type="ARBA" id="ARBA00004651"/>
    </source>
</evidence>
<evidence type="ECO:0000313" key="9">
    <source>
        <dbReference type="EMBL" id="MEE2024298.1"/>
    </source>
</evidence>
<comment type="subcellular location">
    <subcellularLocation>
        <location evidence="1">Cell membrane</location>
        <topology evidence="1">Multi-pass membrane protein</topology>
    </subcellularLocation>
</comment>
<dbReference type="InterPro" id="IPR050171">
    <property type="entry name" value="MFS_Transporters"/>
</dbReference>